<sequence>MSGRSARNPTTIGMRAPSVASHYGGGSQTTTRRVLHEVPGSDIDAESAAPWSPCGRRATTEDEPLPEDHTDPLRSIALDVEHWEMAATPRGRNAHRLFQDGCKAKVLDQFTSAIKIYKKCLEEDPRHFGALINLATSYMRLLKFDKALALFDTARHIHPRRLKVHLNQMVCLFQLGRYEDVLSVADRAVGLSKEMTASRGKRKAYVVAGEDPSGAGGPEYGNLHYWGAETTGQRAETQEEMAVLFRYRGLANFRLQNFEAASEDFIEAKRLSSTARREKDKTPAEEQREAVRRLDALAAANFLSASAPAAAATGGAKTERGDTQQQQVDSQSPTSFRQADRKHVTTKHSVGQPQVTARSEDSRRASDEDTRTESSKSSSAEGEMGEGSRGAGRAQVDEMKWTQLTRTNLRRLVQEMARDTSERNLSVVATLVKPLRFFRKLRSRSQREDLLAEGSVTHHPANSVVFRQGDLAEFMYVILSGICTVSVKTPGRPTAIVVNTMYDGQAFGETSITGGHEAERGTRGATVTTAEDTYLLQLDPHRYLEIIARGTSGEKDLSSFVSQLKRTPFFAGCASHHLSQLPIHVRIKRFSYGGEVLRRGRKPDGLYILTQGLCRLVIPPSVVNEFKRQRAEERANIQVRPPSAATRIREEPPKKPQLIVETSFDELPSMPSPHASPLPLSPAVRQQGQNNSRHGGLLGWAKSSLLSRSSVAATAPSANGSMTARPSVAVSMTNVGERRATDAGTDRRPSTARSVGQETPQFVRSELLDEKLIDEGITYSHIRPGGFFGVRAVEDQRIADTAQFSVVVASASAVFYVVTQKALDYLPGQVKTEVMRGIKASSDPALPKGDEIIEEFLAQEEKWQRYKMSVARSEPSKRRHAIPPTDPRRLFIDTKRAETKTASLPKKPSFTKALHRALLLPSAESDAASDLRMTKTTPYVPSTVRTARPAASVASSRPITPVPIVEAARGYDGGVTVEERGQAKRDRPMSAPLGRQFERAERRVIRVRPHW</sequence>
<dbReference type="Pfam" id="PF14559">
    <property type="entry name" value="TPR_19"/>
    <property type="match status" value="1"/>
</dbReference>
<feature type="compositionally biased region" description="Polar residues" evidence="2">
    <location>
        <begin position="751"/>
        <end position="760"/>
    </location>
</feature>
<dbReference type="SMART" id="SM00100">
    <property type="entry name" value="cNMP"/>
    <property type="match status" value="1"/>
</dbReference>
<protein>
    <recommendedName>
        <fullName evidence="3">Cyclic nucleotide-binding domain-containing protein</fullName>
    </recommendedName>
</protein>
<dbReference type="InterPro" id="IPR019734">
    <property type="entry name" value="TPR_rpt"/>
</dbReference>
<dbReference type="Proteomes" id="UP000041254">
    <property type="component" value="Unassembled WGS sequence"/>
</dbReference>
<feature type="compositionally biased region" description="Basic and acidic residues" evidence="2">
    <location>
        <begin position="736"/>
        <end position="749"/>
    </location>
</feature>
<feature type="domain" description="Cyclic nucleotide-binding" evidence="3">
    <location>
        <begin position="437"/>
        <end position="547"/>
    </location>
</feature>
<evidence type="ECO:0000256" key="2">
    <source>
        <dbReference type="SAM" id="MobiDB-lite"/>
    </source>
</evidence>
<evidence type="ECO:0000259" key="3">
    <source>
        <dbReference type="PROSITE" id="PS50042"/>
    </source>
</evidence>
<dbReference type="AlphaFoldDB" id="A0A0G4EZ76"/>
<dbReference type="Pfam" id="PF00027">
    <property type="entry name" value="cNMP_binding"/>
    <property type="match status" value="1"/>
</dbReference>
<feature type="compositionally biased region" description="Polar residues" evidence="2">
    <location>
        <begin position="347"/>
        <end position="357"/>
    </location>
</feature>
<dbReference type="InterPro" id="IPR011990">
    <property type="entry name" value="TPR-like_helical_dom_sf"/>
</dbReference>
<proteinExistence type="predicted"/>
<feature type="compositionally biased region" description="Pro residues" evidence="2">
    <location>
        <begin position="670"/>
        <end position="680"/>
    </location>
</feature>
<keyword evidence="5" id="KW-1185">Reference proteome</keyword>
<dbReference type="Gene3D" id="1.25.40.10">
    <property type="entry name" value="Tetratricopeptide repeat domain"/>
    <property type="match status" value="1"/>
</dbReference>
<evidence type="ECO:0000313" key="5">
    <source>
        <dbReference type="Proteomes" id="UP000041254"/>
    </source>
</evidence>
<dbReference type="SUPFAM" id="SSF48452">
    <property type="entry name" value="TPR-like"/>
    <property type="match status" value="1"/>
</dbReference>
<evidence type="ECO:0000313" key="4">
    <source>
        <dbReference type="EMBL" id="CEM04077.1"/>
    </source>
</evidence>
<dbReference type="STRING" id="1169540.A0A0G4EZ76"/>
<feature type="compositionally biased region" description="Polar residues" evidence="2">
    <location>
        <begin position="684"/>
        <end position="693"/>
    </location>
</feature>
<evidence type="ECO:0000256" key="1">
    <source>
        <dbReference type="PROSITE-ProRule" id="PRU00339"/>
    </source>
</evidence>
<feature type="region of interest" description="Disordered" evidence="2">
    <location>
        <begin position="634"/>
        <end position="697"/>
    </location>
</feature>
<dbReference type="SUPFAM" id="SSF51206">
    <property type="entry name" value="cAMP-binding domain-like"/>
    <property type="match status" value="2"/>
</dbReference>
<dbReference type="InterPro" id="IPR014710">
    <property type="entry name" value="RmlC-like_jellyroll"/>
</dbReference>
<dbReference type="SMART" id="SM00028">
    <property type="entry name" value="TPR"/>
    <property type="match status" value="4"/>
</dbReference>
<name>A0A0G4EZ76_VITBC</name>
<keyword evidence="1" id="KW-0802">TPR repeat</keyword>
<dbReference type="EMBL" id="CDMY01000347">
    <property type="protein sequence ID" value="CEM04077.1"/>
    <property type="molecule type" value="Genomic_DNA"/>
</dbReference>
<dbReference type="InParanoid" id="A0A0G4EZ76"/>
<organism evidence="4 5">
    <name type="scientific">Vitrella brassicaformis (strain CCMP3155)</name>
    <dbReference type="NCBI Taxonomy" id="1169540"/>
    <lineage>
        <taxon>Eukaryota</taxon>
        <taxon>Sar</taxon>
        <taxon>Alveolata</taxon>
        <taxon>Colpodellida</taxon>
        <taxon>Vitrellaceae</taxon>
        <taxon>Vitrella</taxon>
    </lineage>
</organism>
<dbReference type="InterPro" id="IPR018490">
    <property type="entry name" value="cNMP-bd_dom_sf"/>
</dbReference>
<dbReference type="InterPro" id="IPR000595">
    <property type="entry name" value="cNMP-bd_dom"/>
</dbReference>
<feature type="region of interest" description="Disordered" evidence="2">
    <location>
        <begin position="733"/>
        <end position="760"/>
    </location>
</feature>
<feature type="repeat" description="TPR" evidence="1">
    <location>
        <begin position="128"/>
        <end position="161"/>
    </location>
</feature>
<dbReference type="PROSITE" id="PS50042">
    <property type="entry name" value="CNMP_BINDING_3"/>
    <property type="match status" value="2"/>
</dbReference>
<feature type="region of interest" description="Disordered" evidence="2">
    <location>
        <begin position="310"/>
        <end position="396"/>
    </location>
</feature>
<dbReference type="PANTHER" id="PTHR23011:SF28">
    <property type="entry name" value="CYCLIC NUCLEOTIDE-BINDING DOMAIN CONTAINING PROTEIN"/>
    <property type="match status" value="1"/>
</dbReference>
<gene>
    <name evidence="4" type="ORF">Vbra_8510</name>
</gene>
<dbReference type="OrthoDB" id="429870at2759"/>
<dbReference type="Gene3D" id="2.60.120.10">
    <property type="entry name" value="Jelly Rolls"/>
    <property type="match status" value="2"/>
</dbReference>
<dbReference type="CDD" id="cd00038">
    <property type="entry name" value="CAP_ED"/>
    <property type="match status" value="1"/>
</dbReference>
<feature type="domain" description="Cyclic nucleotide-binding" evidence="3">
    <location>
        <begin position="569"/>
        <end position="612"/>
    </location>
</feature>
<feature type="region of interest" description="Disordered" evidence="2">
    <location>
        <begin position="1"/>
        <end position="71"/>
    </location>
</feature>
<dbReference type="VEuPathDB" id="CryptoDB:Vbra_8510"/>
<dbReference type="PROSITE" id="PS50005">
    <property type="entry name" value="TPR"/>
    <property type="match status" value="1"/>
</dbReference>
<feature type="compositionally biased region" description="Polar residues" evidence="2">
    <location>
        <begin position="1"/>
        <end position="11"/>
    </location>
</feature>
<accession>A0A0G4EZ76</accession>
<feature type="compositionally biased region" description="Polar residues" evidence="2">
    <location>
        <begin position="323"/>
        <end position="337"/>
    </location>
</feature>
<dbReference type="PANTHER" id="PTHR23011">
    <property type="entry name" value="CYCLIC NUCLEOTIDE-BINDING DOMAIN CONTAINING PROTEIN"/>
    <property type="match status" value="1"/>
</dbReference>
<feature type="compositionally biased region" description="Basic and acidic residues" evidence="2">
    <location>
        <begin position="358"/>
        <end position="374"/>
    </location>
</feature>
<reference evidence="4 5" key="1">
    <citation type="submission" date="2014-11" db="EMBL/GenBank/DDBJ databases">
        <authorList>
            <person name="Zhu J."/>
            <person name="Qi W."/>
            <person name="Song R."/>
        </authorList>
    </citation>
    <scope>NUCLEOTIDE SEQUENCE [LARGE SCALE GENOMIC DNA]</scope>
</reference>